<sequence>MTARPSEIENEALSRLRCTPLSWPELKAIILSPDAGELSKLARSDARSKTYRTFRESINDEWESIYDYLLCEKFGFEWVWADELVETSVGGDRMTDDVRMRKRSKPTFREYVNDQRLHENEGTCSKQYLKLCINDFPYYYSPGVQHWILWKLGGVVTSDELANAKEEILRKSTSQGPTKVNDALEDITNDHEVFLHWVNPPHLKSLPGIDHVHILYHGSP</sequence>
<dbReference type="EMBL" id="JALLAZ020000477">
    <property type="protein sequence ID" value="KAL3794343.1"/>
    <property type="molecule type" value="Genomic_DNA"/>
</dbReference>
<dbReference type="InterPro" id="IPR022036">
    <property type="entry name" value="DUF3605"/>
</dbReference>
<gene>
    <name evidence="1" type="ORF">ACHAW5_009903</name>
</gene>
<dbReference type="PANTHER" id="PTHR35020:SF2">
    <property type="entry name" value="N-ACETYLGLUCOSAMINE-INDUCED PROTEIN 1"/>
    <property type="match status" value="1"/>
</dbReference>
<accession>A0ABD3Q274</accession>
<dbReference type="Proteomes" id="UP001530315">
    <property type="component" value="Unassembled WGS sequence"/>
</dbReference>
<dbReference type="PANTHER" id="PTHR35020">
    <property type="entry name" value="N-ACETYLGLUCOSAMINE-INDUCED PROTEIN 1"/>
    <property type="match status" value="1"/>
</dbReference>
<proteinExistence type="predicted"/>
<organism evidence="1 2">
    <name type="scientific">Stephanodiscus triporus</name>
    <dbReference type="NCBI Taxonomy" id="2934178"/>
    <lineage>
        <taxon>Eukaryota</taxon>
        <taxon>Sar</taxon>
        <taxon>Stramenopiles</taxon>
        <taxon>Ochrophyta</taxon>
        <taxon>Bacillariophyta</taxon>
        <taxon>Coscinodiscophyceae</taxon>
        <taxon>Thalassiosirophycidae</taxon>
        <taxon>Stephanodiscales</taxon>
        <taxon>Stephanodiscaceae</taxon>
        <taxon>Stephanodiscus</taxon>
    </lineage>
</organism>
<evidence type="ECO:0000313" key="1">
    <source>
        <dbReference type="EMBL" id="KAL3794343.1"/>
    </source>
</evidence>
<name>A0ABD3Q274_9STRA</name>
<comment type="caution">
    <text evidence="1">The sequence shown here is derived from an EMBL/GenBank/DDBJ whole genome shotgun (WGS) entry which is preliminary data.</text>
</comment>
<evidence type="ECO:0000313" key="2">
    <source>
        <dbReference type="Proteomes" id="UP001530315"/>
    </source>
</evidence>
<keyword evidence="2" id="KW-1185">Reference proteome</keyword>
<dbReference type="Pfam" id="PF12239">
    <property type="entry name" value="DUF3605"/>
    <property type="match status" value="1"/>
</dbReference>
<dbReference type="AlphaFoldDB" id="A0ABD3Q274"/>
<protein>
    <recommendedName>
        <fullName evidence="3">Cyanocobalamin reductase (cyanide-eliminating)</fullName>
    </recommendedName>
</protein>
<reference evidence="1 2" key="1">
    <citation type="submission" date="2024-10" db="EMBL/GenBank/DDBJ databases">
        <title>Updated reference genomes for cyclostephanoid diatoms.</title>
        <authorList>
            <person name="Roberts W.R."/>
            <person name="Alverson A.J."/>
        </authorList>
    </citation>
    <scope>NUCLEOTIDE SEQUENCE [LARGE SCALE GENOMIC DNA]</scope>
    <source>
        <strain evidence="1 2">AJA276-08</strain>
    </source>
</reference>
<evidence type="ECO:0008006" key="3">
    <source>
        <dbReference type="Google" id="ProtNLM"/>
    </source>
</evidence>